<dbReference type="Proteomes" id="UP001485043">
    <property type="component" value="Unassembled WGS sequence"/>
</dbReference>
<gene>
    <name evidence="2" type="ORF">WJX84_002282</name>
</gene>
<organism evidence="2 3">
    <name type="scientific">Apatococcus fuscideae</name>
    <dbReference type="NCBI Taxonomy" id="2026836"/>
    <lineage>
        <taxon>Eukaryota</taxon>
        <taxon>Viridiplantae</taxon>
        <taxon>Chlorophyta</taxon>
        <taxon>core chlorophytes</taxon>
        <taxon>Trebouxiophyceae</taxon>
        <taxon>Chlorellales</taxon>
        <taxon>Chlorellaceae</taxon>
        <taxon>Apatococcus</taxon>
    </lineage>
</organism>
<evidence type="ECO:0000313" key="2">
    <source>
        <dbReference type="EMBL" id="KAK9865190.1"/>
    </source>
</evidence>
<dbReference type="PANTHER" id="PTHR34689">
    <property type="entry name" value="NUCLEIC ACID-BINDING PROTEIN"/>
    <property type="match status" value="1"/>
</dbReference>
<feature type="compositionally biased region" description="Polar residues" evidence="1">
    <location>
        <begin position="8"/>
        <end position="20"/>
    </location>
</feature>
<feature type="region of interest" description="Disordered" evidence="1">
    <location>
        <begin position="275"/>
        <end position="298"/>
    </location>
</feature>
<protein>
    <submittedName>
        <fullName evidence="2">Uncharacterized protein</fullName>
    </submittedName>
</protein>
<feature type="region of interest" description="Disordered" evidence="1">
    <location>
        <begin position="95"/>
        <end position="200"/>
    </location>
</feature>
<dbReference type="EMBL" id="JALJOV010000272">
    <property type="protein sequence ID" value="KAK9865190.1"/>
    <property type="molecule type" value="Genomic_DNA"/>
</dbReference>
<feature type="compositionally biased region" description="Basic and acidic residues" evidence="1">
    <location>
        <begin position="343"/>
        <end position="374"/>
    </location>
</feature>
<name>A0AAW1T8Y6_9CHLO</name>
<dbReference type="AlphaFoldDB" id="A0AAW1T8Y6"/>
<evidence type="ECO:0000313" key="3">
    <source>
        <dbReference type="Proteomes" id="UP001485043"/>
    </source>
</evidence>
<sequence>MSLADRSTAASTSFGNTNLYTRGGPDVTDTRGNSMVQKHAEKLQYAKEQSALAALTGVLPGLGKAVYAIALQELDWDPTLAAQLLLQFQQAKANEWQDVKKRRDQILGNKRPRSGGKDAGGTAPAQDGASSGASSGGDSDSSGDAKRKRRKHKQSKAKHGHKSKDSKSKHSHKSKDKKRKADKEPEAKAPAAPAALTQQYGKYGVIRETDIYTKRAEFQMWATDVQKVDIELLPKGEEKELFRSFMEDFNTGTLPHRKYYNVDAYEAEKAAKAAKRQKPLNKEKVAFNDEDERRKEVATERVAAQQQRLREAYNELKYTAPDKAADMREQELLRMQMSLAYRTGDHEKATRLQDRLRPDDQREEIQRRRLEDNK</sequence>
<feature type="compositionally biased region" description="Basic residues" evidence="1">
    <location>
        <begin position="169"/>
        <end position="178"/>
    </location>
</feature>
<accession>A0AAW1T8Y6</accession>
<reference evidence="2 3" key="1">
    <citation type="journal article" date="2024" name="Nat. Commun.">
        <title>Phylogenomics reveals the evolutionary origins of lichenization in chlorophyte algae.</title>
        <authorList>
            <person name="Puginier C."/>
            <person name="Libourel C."/>
            <person name="Otte J."/>
            <person name="Skaloud P."/>
            <person name="Haon M."/>
            <person name="Grisel S."/>
            <person name="Petersen M."/>
            <person name="Berrin J.G."/>
            <person name="Delaux P.M."/>
            <person name="Dal Grande F."/>
            <person name="Keller J."/>
        </authorList>
    </citation>
    <scope>NUCLEOTIDE SEQUENCE [LARGE SCALE GENOMIC DNA]</scope>
    <source>
        <strain evidence="2 3">SAG 2523</strain>
    </source>
</reference>
<proteinExistence type="predicted"/>
<keyword evidence="3" id="KW-1185">Reference proteome</keyword>
<feature type="region of interest" description="Disordered" evidence="1">
    <location>
        <begin position="341"/>
        <end position="374"/>
    </location>
</feature>
<feature type="compositionally biased region" description="Basic and acidic residues" evidence="1">
    <location>
        <begin position="280"/>
        <end position="298"/>
    </location>
</feature>
<feature type="compositionally biased region" description="Basic residues" evidence="1">
    <location>
        <begin position="146"/>
        <end position="162"/>
    </location>
</feature>
<evidence type="ECO:0000256" key="1">
    <source>
        <dbReference type="SAM" id="MobiDB-lite"/>
    </source>
</evidence>
<comment type="caution">
    <text evidence="2">The sequence shown here is derived from an EMBL/GenBank/DDBJ whole genome shotgun (WGS) entry which is preliminary data.</text>
</comment>
<feature type="compositionally biased region" description="Basic and acidic residues" evidence="1">
    <location>
        <begin position="95"/>
        <end position="105"/>
    </location>
</feature>
<dbReference type="PANTHER" id="PTHR34689:SF1">
    <property type="entry name" value="NUCLEIC ACID-BINDING PROTEIN"/>
    <property type="match status" value="1"/>
</dbReference>
<feature type="region of interest" description="Disordered" evidence="1">
    <location>
        <begin position="1"/>
        <end position="32"/>
    </location>
</feature>
<feature type="compositionally biased region" description="Low complexity" evidence="1">
    <location>
        <begin position="127"/>
        <end position="142"/>
    </location>
</feature>